<feature type="signal peptide" evidence="2">
    <location>
        <begin position="1"/>
        <end position="22"/>
    </location>
</feature>
<keyword evidence="2" id="KW-0732">Signal</keyword>
<dbReference type="Proteomes" id="UP000219467">
    <property type="component" value="Unassembled WGS sequence"/>
</dbReference>
<evidence type="ECO:0000256" key="2">
    <source>
        <dbReference type="SAM" id="SignalP"/>
    </source>
</evidence>
<evidence type="ECO:0008006" key="5">
    <source>
        <dbReference type="Google" id="ProtNLM"/>
    </source>
</evidence>
<dbReference type="NCBIfam" id="TIGR03370">
    <property type="entry name" value="VPLPA-CTERM"/>
    <property type="match status" value="1"/>
</dbReference>
<name>A0A285D381_9RHOB</name>
<feature type="transmembrane region" description="Helical" evidence="1">
    <location>
        <begin position="196"/>
        <end position="216"/>
    </location>
</feature>
<keyword evidence="4" id="KW-1185">Reference proteome</keyword>
<gene>
    <name evidence="3" type="ORF">SAMN05878503_12110</name>
</gene>
<evidence type="ECO:0000313" key="4">
    <source>
        <dbReference type="Proteomes" id="UP000219467"/>
    </source>
</evidence>
<keyword evidence="1" id="KW-0812">Transmembrane</keyword>
<dbReference type="AlphaFoldDB" id="A0A285D381"/>
<keyword evidence="1" id="KW-0472">Membrane</keyword>
<keyword evidence="1" id="KW-1133">Transmembrane helix</keyword>
<protein>
    <recommendedName>
        <fullName evidence="5">Secreted protein</fullName>
    </recommendedName>
</protein>
<proteinExistence type="predicted"/>
<accession>A0A285D381</accession>
<dbReference type="InterPro" id="IPR022472">
    <property type="entry name" value="VPLPA-CTERM"/>
</dbReference>
<dbReference type="EMBL" id="OAOQ01000021">
    <property type="protein sequence ID" value="SNX74270.1"/>
    <property type="molecule type" value="Genomic_DNA"/>
</dbReference>
<reference evidence="4" key="1">
    <citation type="submission" date="2017-08" db="EMBL/GenBank/DDBJ databases">
        <authorList>
            <person name="Varghese N."/>
            <person name="Submissions S."/>
        </authorList>
    </citation>
    <scope>NUCLEOTIDE SEQUENCE [LARGE SCALE GENOMIC DNA]</scope>
    <source>
        <strain evidence="4">JA234</strain>
    </source>
</reference>
<feature type="chain" id="PRO_5012108714" description="Secreted protein" evidence="2">
    <location>
        <begin position="23"/>
        <end position="223"/>
    </location>
</feature>
<evidence type="ECO:0000256" key="1">
    <source>
        <dbReference type="SAM" id="Phobius"/>
    </source>
</evidence>
<sequence length="223" mass="22948">MRNYIGTAGAAVLALMMGTASYGATIDFTDSASFDSSGHVFTGTQAGGWSLEGFDQPPFLTAVPHDKCDDEAGDTLVCDNDGIGVGASDEVPATEKITKYLTITFDKIVKLTAFYTLDTYLVTGTDIGEKAYVSLGAGPGAELATAFATKSNGAGYASASGIGVNGQIFTFWTVYEANDERALADFALAGIDVTPVPLPAGLLLMGTALGGLGFAARRRKAAV</sequence>
<evidence type="ECO:0000313" key="3">
    <source>
        <dbReference type="EMBL" id="SNX74270.1"/>
    </source>
</evidence>
<dbReference type="RefSeq" id="WP_097031617.1">
    <property type="nucleotide sequence ID" value="NZ_OAOQ01000021.1"/>
</dbReference>
<organism evidence="3 4">
    <name type="scientific">Cereibacter ovatus</name>
    <dbReference type="NCBI Taxonomy" id="439529"/>
    <lineage>
        <taxon>Bacteria</taxon>
        <taxon>Pseudomonadati</taxon>
        <taxon>Pseudomonadota</taxon>
        <taxon>Alphaproteobacteria</taxon>
        <taxon>Rhodobacterales</taxon>
        <taxon>Paracoccaceae</taxon>
        <taxon>Cereibacter</taxon>
    </lineage>
</organism>